<protein>
    <submittedName>
        <fullName evidence="2">DUF6603 domain-containing protein</fullName>
    </submittedName>
</protein>
<dbReference type="EMBL" id="JBHSRF010000021">
    <property type="protein sequence ID" value="MFC6082835.1"/>
    <property type="molecule type" value="Genomic_DNA"/>
</dbReference>
<reference evidence="3" key="1">
    <citation type="journal article" date="2019" name="Int. J. Syst. Evol. Microbiol.">
        <title>The Global Catalogue of Microorganisms (GCM) 10K type strain sequencing project: providing services to taxonomists for standard genome sequencing and annotation.</title>
        <authorList>
            <consortium name="The Broad Institute Genomics Platform"/>
            <consortium name="The Broad Institute Genome Sequencing Center for Infectious Disease"/>
            <person name="Wu L."/>
            <person name="Ma J."/>
        </authorList>
    </citation>
    <scope>NUCLEOTIDE SEQUENCE [LARGE SCALE GENOMIC DNA]</scope>
    <source>
        <strain evidence="3">JCM 30346</strain>
    </source>
</reference>
<keyword evidence="3" id="KW-1185">Reference proteome</keyword>
<accession>A0ABW1NIT5</accession>
<comment type="caution">
    <text evidence="2">The sequence shown here is derived from an EMBL/GenBank/DDBJ whole genome shotgun (WGS) entry which is preliminary data.</text>
</comment>
<sequence length="1429" mass="146740">MDLNALATYVSGVDGPVVLDSGDARLPRELRDFLATVPGGRVTLTGAEVTPGGSTLTIAGPSGDMWPVQGLSGVQVTLSGVALTLTDGATPPVTGRATGTLPLTSSVVAPVTVTSGPDPGAWRIALAQDLPGVSPLDLLMLGKPGGAAPVPIPPQLDALAGAHPVPATGFGVTFYPGTASEAYSTVTVPLPAVQWKIVPTIVELDGIELRAALSTVAFSVILAGAVEVDGVPLEIGVGMQPGTQWYAYLKPAPGHAFPGVAALASWIGGAPVGTAFQAAGFDASAFDLAIEKVETGFDWKAPALEYVQVNSLLTLGALQFDVVLRLPDIEVRGSLRGGPVPLTDVLSSYGLPTQGVPAALKIHKAGLTARPRRGSYTAELDLDDVWQAGPVGIAEAGVVVSYKQGRGFSGVIHGVVGIGTSTRLGLVAAYEPETGWAFAGSTAPGSYLAIGDLVAELGDRFGVHDLPEAVTSLALTELGVAYQTKTGAFTFACRGGMTIAEAPVTLAVDVGVQPATTRGGTATTTFHGRVEVLAGGTPLRFDAGFATGAGAKLFAAAYSHGAGDPAPDLKSVVAAFSPSAAGLIPDGISVDVRDVVFAADRTTTTAYLFMADVAATVDLSGLPVAGEHLGTAGVDPLRIVVASAPIAADQVKKINELLPDTVAKLPERDIAAGFAFEATLKVGEFKAPVALPVARRTTTPPATPPAVPPATSGVPATQAQTADDVKWIKIQRGFGPVQIQRIGLAYRAGRLAVLLDASITLAGLTLSLDGLSAELSLSRPITLPSFSLTGLGLSYVSGPTEIGGAFLRGQIIYEGEPYTAYSGSAQVKLKQLGLAAIGSYVELPQGPSLFVYAYLDYPIGGPPVFFVRGLAAGFGYNRRLVAPGLDDVATFPLIAEAVGGRQAGTTLAQELSSLSIYLPPSPGDYFLAVGVHFTSFEMIDSFVLLAVVFGHRFEVDVLGLSTLILPAPGAAAAGVTPIAEVQLALRAAFVPADGYLTVAAKLTRNSFLLSRDCHLTGGFAFSTWFPAENDSGHDGDFVITAGGYHPRFPVPSHYPSVPRLGFSWQVSPQLSLSGSAYFALTPCALMAGGSLSASWQDDSLHAWFDASMDFLIAWQPYHYEASLHVSVGASYTFSDFGNNTVNAHVGADVNLWGPDFTGTATIDLTVVSVTVSFGSGDQAAPEPVPWTDFAGAMLPGRDKIVTLSLRGDTQQASGPDPGPKDLGVADPAGLVLVTDSVIPSTAGTRGARAAALPATGAVTRFGVGPAGVGTGGVTSEQRITISGRDGAVDDAFGYTPVRKNLPFALWGDKVTPSVNDPRLISDLLTGYEIRPLPPDEPASRPSVRRDALQAATSLAERPGAIRLATPAAFTPDPGAPRARETAIANALSDPAVVAARAAIARAVLGDAPLDPYALEVTGLLETPQVGSYA</sequence>
<feature type="domain" description="DUF6603" evidence="1">
    <location>
        <begin position="730"/>
        <end position="1210"/>
    </location>
</feature>
<dbReference type="InterPro" id="IPR046538">
    <property type="entry name" value="DUF6603"/>
</dbReference>
<evidence type="ECO:0000313" key="3">
    <source>
        <dbReference type="Proteomes" id="UP001596137"/>
    </source>
</evidence>
<dbReference type="Proteomes" id="UP001596137">
    <property type="component" value="Unassembled WGS sequence"/>
</dbReference>
<evidence type="ECO:0000259" key="1">
    <source>
        <dbReference type="Pfam" id="PF20248"/>
    </source>
</evidence>
<name>A0ABW1NIT5_9ACTN</name>
<evidence type="ECO:0000313" key="2">
    <source>
        <dbReference type="EMBL" id="MFC6082835.1"/>
    </source>
</evidence>
<dbReference type="RefSeq" id="WP_380753732.1">
    <property type="nucleotide sequence ID" value="NZ_JBHSRF010000021.1"/>
</dbReference>
<organism evidence="2 3">
    <name type="scientific">Sphaerisporangium aureirubrum</name>
    <dbReference type="NCBI Taxonomy" id="1544736"/>
    <lineage>
        <taxon>Bacteria</taxon>
        <taxon>Bacillati</taxon>
        <taxon>Actinomycetota</taxon>
        <taxon>Actinomycetes</taxon>
        <taxon>Streptosporangiales</taxon>
        <taxon>Streptosporangiaceae</taxon>
        <taxon>Sphaerisporangium</taxon>
    </lineage>
</organism>
<gene>
    <name evidence="2" type="ORF">ACFP1K_16815</name>
</gene>
<dbReference type="Pfam" id="PF20248">
    <property type="entry name" value="DUF6603"/>
    <property type="match status" value="1"/>
</dbReference>
<proteinExistence type="predicted"/>